<accession>A0A8H7RQZ5</accession>
<feature type="domain" description="TRAFD1/XAF1 zinc finger" evidence="6">
    <location>
        <begin position="458"/>
        <end position="490"/>
    </location>
</feature>
<dbReference type="PANTHER" id="PTHR12555:SF15">
    <property type="entry name" value="FUSION DEGRADATION PROTEIN (UFD1), PUTATIVE (AFU_ORTHOLOGUE AFUA_4G04640)-RELATED"/>
    <property type="match status" value="1"/>
</dbReference>
<dbReference type="EMBL" id="JAEPRB010000515">
    <property type="protein sequence ID" value="KAG2215464.1"/>
    <property type="molecule type" value="Genomic_DNA"/>
</dbReference>
<evidence type="ECO:0000313" key="9">
    <source>
        <dbReference type="Proteomes" id="UP000646827"/>
    </source>
</evidence>
<dbReference type="Gene3D" id="2.60.120.380">
    <property type="match status" value="1"/>
</dbReference>
<dbReference type="InterPro" id="IPR055417">
    <property type="entry name" value="UFD1_N1"/>
</dbReference>
<evidence type="ECO:0000259" key="7">
    <source>
        <dbReference type="Pfam" id="PF24842"/>
    </source>
</evidence>
<feature type="domain" description="Ubiquitin fusion degradation protein UFD1 N-terminal subdomain 2" evidence="7">
    <location>
        <begin position="108"/>
        <end position="183"/>
    </location>
</feature>
<dbReference type="GO" id="GO:0006511">
    <property type="term" value="P:ubiquitin-dependent protein catabolic process"/>
    <property type="evidence" value="ECO:0007669"/>
    <property type="project" value="InterPro"/>
</dbReference>
<feature type="domain" description="Ubiquitin-protein ligase E3A N-terminal zinc-binding" evidence="5">
    <location>
        <begin position="542"/>
        <end position="584"/>
    </location>
</feature>
<dbReference type="Pfam" id="PF24842">
    <property type="entry name" value="UFD1_N2"/>
    <property type="match status" value="1"/>
</dbReference>
<evidence type="ECO:0000259" key="6">
    <source>
        <dbReference type="Pfam" id="PF21366"/>
    </source>
</evidence>
<dbReference type="Gene3D" id="6.10.130.10">
    <property type="entry name" value="Ubiquitin-protein ligase E3A, N-terminal zinc-binding domain (AZUL)"/>
    <property type="match status" value="1"/>
</dbReference>
<feature type="domain" description="Ubiquitin fusion degradation protein UFD1 N-terminal subdomain 1" evidence="4">
    <location>
        <begin position="13"/>
        <end position="102"/>
    </location>
</feature>
<evidence type="ECO:0000256" key="2">
    <source>
        <dbReference type="ARBA" id="ARBA00022786"/>
    </source>
</evidence>
<evidence type="ECO:0000256" key="3">
    <source>
        <dbReference type="SAM" id="MobiDB-lite"/>
    </source>
</evidence>
<feature type="non-terminal residue" evidence="8">
    <location>
        <position position="1"/>
    </location>
</feature>
<dbReference type="InterPro" id="IPR042299">
    <property type="entry name" value="Ufd1-like_Nn"/>
</dbReference>
<dbReference type="InterPro" id="IPR032353">
    <property type="entry name" value="AZUL"/>
</dbReference>
<feature type="compositionally biased region" description="Acidic residues" evidence="3">
    <location>
        <begin position="309"/>
        <end position="318"/>
    </location>
</feature>
<comment type="caution">
    <text evidence="8">The sequence shown here is derived from an EMBL/GenBank/DDBJ whole genome shotgun (WGS) entry which is preliminary data.</text>
</comment>
<name>A0A8H7RQZ5_9FUNG</name>
<dbReference type="OrthoDB" id="193703at2759"/>
<feature type="region of interest" description="Disordered" evidence="3">
    <location>
        <begin position="301"/>
        <end position="325"/>
    </location>
</feature>
<dbReference type="GO" id="GO:0036503">
    <property type="term" value="P:ERAD pathway"/>
    <property type="evidence" value="ECO:0007669"/>
    <property type="project" value="TreeGrafter"/>
</dbReference>
<evidence type="ECO:0000256" key="1">
    <source>
        <dbReference type="ARBA" id="ARBA00006043"/>
    </source>
</evidence>
<evidence type="ECO:0000259" key="5">
    <source>
        <dbReference type="Pfam" id="PF16558"/>
    </source>
</evidence>
<dbReference type="Pfam" id="PF23580">
    <property type="entry name" value="Znf_XAF1_N"/>
    <property type="match status" value="1"/>
</dbReference>
<evidence type="ECO:0000313" key="8">
    <source>
        <dbReference type="EMBL" id="KAG2215464.1"/>
    </source>
</evidence>
<dbReference type="Pfam" id="PF16558">
    <property type="entry name" value="AZUL"/>
    <property type="match status" value="1"/>
</dbReference>
<dbReference type="Proteomes" id="UP000646827">
    <property type="component" value="Unassembled WGS sequence"/>
</dbReference>
<dbReference type="InterPro" id="IPR049439">
    <property type="entry name" value="TRAFD1-XIAF1_Znf"/>
</dbReference>
<protein>
    <recommendedName>
        <fullName evidence="10">Ubiquitin-protein ligase E3A N-terminal zinc-binding domain-containing protein</fullName>
    </recommendedName>
</protein>
<keyword evidence="2" id="KW-0833">Ubl conjugation pathway</keyword>
<reference evidence="8 9" key="1">
    <citation type="submission" date="2020-12" db="EMBL/GenBank/DDBJ databases">
        <title>Metabolic potential, ecology and presence of endohyphal bacteria is reflected in genomic diversity of Mucoromycotina.</title>
        <authorList>
            <person name="Muszewska A."/>
            <person name="Okrasinska A."/>
            <person name="Steczkiewicz K."/>
            <person name="Drgas O."/>
            <person name="Orlowska M."/>
            <person name="Perlinska-Lenart U."/>
            <person name="Aleksandrzak-Piekarczyk T."/>
            <person name="Szatraj K."/>
            <person name="Zielenkiewicz U."/>
            <person name="Pilsyk S."/>
            <person name="Malc E."/>
            <person name="Mieczkowski P."/>
            <person name="Kruszewska J.S."/>
            <person name="Biernat P."/>
            <person name="Pawlowska J."/>
        </authorList>
    </citation>
    <scope>NUCLEOTIDE SEQUENCE [LARGE SCALE GENOMIC DNA]</scope>
    <source>
        <strain evidence="8 9">CBS 142.35</strain>
    </source>
</reference>
<dbReference type="GO" id="GO:0031593">
    <property type="term" value="F:polyubiquitin modification-dependent protein binding"/>
    <property type="evidence" value="ECO:0007669"/>
    <property type="project" value="TreeGrafter"/>
</dbReference>
<evidence type="ECO:0008006" key="10">
    <source>
        <dbReference type="Google" id="ProtNLM"/>
    </source>
</evidence>
<dbReference type="GO" id="GO:0034098">
    <property type="term" value="C:VCP-NPL4-UFD1 AAA ATPase complex"/>
    <property type="evidence" value="ECO:0007669"/>
    <property type="project" value="TreeGrafter"/>
</dbReference>
<dbReference type="Gene3D" id="2.40.40.50">
    <property type="entry name" value="Ubiquitin fusion degradation protein UFD1, N-terminal domain"/>
    <property type="match status" value="1"/>
</dbReference>
<dbReference type="InterPro" id="IPR042556">
    <property type="entry name" value="AZUL_sf"/>
</dbReference>
<proteinExistence type="inferred from homology"/>
<organism evidence="8 9">
    <name type="scientific">Circinella minor</name>
    <dbReference type="NCBI Taxonomy" id="1195481"/>
    <lineage>
        <taxon>Eukaryota</taxon>
        <taxon>Fungi</taxon>
        <taxon>Fungi incertae sedis</taxon>
        <taxon>Mucoromycota</taxon>
        <taxon>Mucoromycotina</taxon>
        <taxon>Mucoromycetes</taxon>
        <taxon>Mucorales</taxon>
        <taxon>Lichtheimiaceae</taxon>
        <taxon>Circinella</taxon>
    </lineage>
</organism>
<evidence type="ECO:0000259" key="4">
    <source>
        <dbReference type="Pfam" id="PF03152"/>
    </source>
</evidence>
<dbReference type="InterPro" id="IPR004854">
    <property type="entry name" value="Ufd1-like"/>
</dbReference>
<dbReference type="Pfam" id="PF21366">
    <property type="entry name" value="TRAFD1-XIAF1_ZnF"/>
    <property type="match status" value="1"/>
</dbReference>
<comment type="similarity">
    <text evidence="1">Belongs to the UFD1 family.</text>
</comment>
<dbReference type="Gene3D" id="3.10.330.10">
    <property type="match status" value="1"/>
</dbReference>
<sequence length="662" mass="75627">MNIHWTKAYFVEKAPEQLNTGDKIILPSSALEDLLSAVNNNSESLPSPLTFELRHPHKKQLIVYGGVKEFSSNSIDTMQLPQWMFDSLQLDSTQQQQRIIIKFCPLPKGTWAKLRPLSPDATDISDYRAALESHLRAHYNTMSKGQVLTCRYGSQSYPFLVTDLKPKQAVCITDTDLEVDLEPLLESTTMGYKKDIGLGEVVSGISIEKDQYRYWELKLPSSLDQATTVIVQLTISSGDADLVVSSTERRPTLENHEWASLTSESHRQLILPSHTTESKTSTYYIGIHGYSDNITNVSWTTSTSSTTQEENEDTEMTEQESQANQPGYTQCENCKAWIPERTKMLHEGFCLRNNITCSHEGCHRVFKKSSQEYEHHWHCPQEKECGFVGTIYDQPKHEAYFHQSKTCICNGYTTNSYEELAKHRRTTCSEKLITCRYCHNLVPQGVPSPDSRDRLYNLHSHESYCGSRTITCQKCNRQIPIKDIQVHAKVHEVQKQNQRLPPLCTNQNCIRPRANNRLRLCQYCFGPFWVTTDDPGNVKLIQRVARKLHSQLTVGCGHNYCRNKYCATSTQKPQDANTAATTLIPMIQSLQRQMKLPNPNPELYFCVDESMTRKRFLAETLEEGTTKTYSIAWCAKALDSEDEDLDKARSWLDKNAPKQHVT</sequence>
<dbReference type="AlphaFoldDB" id="A0A8H7RQZ5"/>
<dbReference type="InterPro" id="IPR055418">
    <property type="entry name" value="UFD1_N2"/>
</dbReference>
<keyword evidence="9" id="KW-1185">Reference proteome</keyword>
<dbReference type="Pfam" id="PF03152">
    <property type="entry name" value="UFD1_N1"/>
    <property type="match status" value="1"/>
</dbReference>
<dbReference type="PANTHER" id="PTHR12555">
    <property type="entry name" value="UBIQUITIN FUSION DEGRADATON PROTEIN 1"/>
    <property type="match status" value="1"/>
</dbReference>
<gene>
    <name evidence="8" type="ORF">INT45_001824</name>
</gene>